<protein>
    <submittedName>
        <fullName evidence="3">Pilus assembly protein</fullName>
    </submittedName>
</protein>
<keyword evidence="1" id="KW-0812">Transmembrane</keyword>
<organism evidence="3 4">
    <name type="scientific">Hyphococcus flavus</name>
    <dbReference type="NCBI Taxonomy" id="1866326"/>
    <lineage>
        <taxon>Bacteria</taxon>
        <taxon>Pseudomonadati</taxon>
        <taxon>Pseudomonadota</taxon>
        <taxon>Alphaproteobacteria</taxon>
        <taxon>Parvularculales</taxon>
        <taxon>Parvularculaceae</taxon>
        <taxon>Hyphococcus</taxon>
    </lineage>
</organism>
<keyword evidence="4" id="KW-1185">Reference proteome</keyword>
<dbReference type="RefSeq" id="WP_274495109.1">
    <property type="nucleotide sequence ID" value="NZ_CP118166.1"/>
</dbReference>
<accession>A0AAF0CCC5</accession>
<reference evidence="3" key="1">
    <citation type="submission" date="2023-02" db="EMBL/GenBank/DDBJ databases">
        <title>Genome sequence of Hyphococcus flavus.</title>
        <authorList>
            <person name="Rong J.-C."/>
            <person name="Zhao Q."/>
            <person name="Yi M."/>
            <person name="Wu J.-Y."/>
        </authorList>
    </citation>
    <scope>NUCLEOTIDE SEQUENCE</scope>
    <source>
        <strain evidence="3">MCCC 1K03223</strain>
    </source>
</reference>
<feature type="transmembrane region" description="Helical" evidence="1">
    <location>
        <begin position="33"/>
        <end position="56"/>
    </location>
</feature>
<dbReference type="Proteomes" id="UP001214043">
    <property type="component" value="Chromosome"/>
</dbReference>
<proteinExistence type="predicted"/>
<evidence type="ECO:0000256" key="1">
    <source>
        <dbReference type="SAM" id="Phobius"/>
    </source>
</evidence>
<dbReference type="InterPro" id="IPR012495">
    <property type="entry name" value="TadE-like_dom"/>
</dbReference>
<keyword evidence="1" id="KW-1133">Transmembrane helix</keyword>
<feature type="domain" description="TadE-like" evidence="2">
    <location>
        <begin position="27"/>
        <end position="69"/>
    </location>
</feature>
<sequence length="157" mass="17130">MISLIPKKVLVLRDFRIRQNFFGNRTGTAATEFAIVAPVFLLMILGMLGFGIYLGASHSVQQLASDVARATIPGVTEKERQEIAANFINLNIDSYAFLKADNMKVDVKDSETVSDLFVVEIQYDASHLPIWGLADFAPMPSKTITASSAIKTGGYGQ</sequence>
<dbReference type="KEGG" id="hfl:PUV54_08040"/>
<keyword evidence="1" id="KW-0472">Membrane</keyword>
<evidence type="ECO:0000259" key="2">
    <source>
        <dbReference type="Pfam" id="PF07811"/>
    </source>
</evidence>
<gene>
    <name evidence="3" type="ORF">PUV54_08040</name>
</gene>
<name>A0AAF0CCC5_9PROT</name>
<dbReference type="Pfam" id="PF07811">
    <property type="entry name" value="TadE"/>
    <property type="match status" value="1"/>
</dbReference>
<dbReference type="EMBL" id="CP118166">
    <property type="protein sequence ID" value="WDI33145.1"/>
    <property type="molecule type" value="Genomic_DNA"/>
</dbReference>
<evidence type="ECO:0000313" key="4">
    <source>
        <dbReference type="Proteomes" id="UP001214043"/>
    </source>
</evidence>
<evidence type="ECO:0000313" key="3">
    <source>
        <dbReference type="EMBL" id="WDI33145.1"/>
    </source>
</evidence>
<dbReference type="AlphaFoldDB" id="A0AAF0CCC5"/>